<evidence type="ECO:0008006" key="8">
    <source>
        <dbReference type="Google" id="ProtNLM"/>
    </source>
</evidence>
<keyword evidence="3 5" id="KW-1133">Transmembrane helix</keyword>
<dbReference type="VEuPathDB" id="FungiDB:ASPNIDRAFT2_1076151"/>
<evidence type="ECO:0000256" key="5">
    <source>
        <dbReference type="SAM" id="Phobius"/>
    </source>
</evidence>
<evidence type="ECO:0000313" key="6">
    <source>
        <dbReference type="EMBL" id="TPR09508.1"/>
    </source>
</evidence>
<feature type="transmembrane region" description="Helical" evidence="5">
    <location>
        <begin position="127"/>
        <end position="146"/>
    </location>
</feature>
<dbReference type="PANTHER" id="PTHR31465:SF15">
    <property type="entry name" value="LIPID TRANSPORTER ATNI-RELATED"/>
    <property type="match status" value="1"/>
</dbReference>
<dbReference type="InterPro" id="IPR007568">
    <property type="entry name" value="RTA1"/>
</dbReference>
<dbReference type="PANTHER" id="PTHR31465">
    <property type="entry name" value="PROTEIN RTA1-RELATED"/>
    <property type="match status" value="1"/>
</dbReference>
<dbReference type="Proteomes" id="UP000197666">
    <property type="component" value="Unassembled WGS sequence"/>
</dbReference>
<sequence>MSTTTTSIASATSALASSTQTCTNPKPGKNGYLPPEACDSILLYVPSLTAAVLFCVLYGLTLICHGVQAYLYKKRYAWVIMMGATWELLAFIFRINAFLYMTLGRLIYFFTPDQQLAGITARRYGRLFVWLDIFAFLVQLGGAAITTETGVPTSRIMLGVHIYMGGIGLQELFVLIFTGLVIHLHRKLIHYEQAGILSPGGVVGMSMSRHKPLPWRWLFYVMYSALGMITIRIIFRLCQYAQGTDPNNPVLTHEAYEYVFDAVPMFIALALLNVVHPGRVLQGPESEFPRV</sequence>
<evidence type="ECO:0000313" key="7">
    <source>
        <dbReference type="Proteomes" id="UP000197666"/>
    </source>
</evidence>
<comment type="subcellular location">
    <subcellularLocation>
        <location evidence="1">Membrane</location>
        <topology evidence="1">Multi-pass membrane protein</topology>
    </subcellularLocation>
</comment>
<proteinExistence type="predicted"/>
<gene>
    <name evidence="6" type="ORF">CAN33_009535</name>
</gene>
<feature type="transmembrane region" description="Helical" evidence="5">
    <location>
        <begin position="217"/>
        <end position="235"/>
    </location>
</feature>
<dbReference type="GO" id="GO:0016020">
    <property type="term" value="C:membrane"/>
    <property type="evidence" value="ECO:0007669"/>
    <property type="project" value="UniProtKB-SubCell"/>
</dbReference>
<name>A0A505ID75_ASPNG</name>
<dbReference type="EMBL" id="NKJJ02000003">
    <property type="protein sequence ID" value="TPR09508.1"/>
    <property type="molecule type" value="Genomic_DNA"/>
</dbReference>
<keyword evidence="4 5" id="KW-0472">Membrane</keyword>
<keyword evidence="2 5" id="KW-0812">Transmembrane</keyword>
<feature type="transmembrane region" description="Helical" evidence="5">
    <location>
        <begin position="43"/>
        <end position="64"/>
    </location>
</feature>
<evidence type="ECO:0000256" key="2">
    <source>
        <dbReference type="ARBA" id="ARBA00022692"/>
    </source>
</evidence>
<dbReference type="VEuPathDB" id="FungiDB:M747DRAFT_352260"/>
<protein>
    <recommendedName>
        <fullName evidence="8">RTA1 domain protein</fullName>
    </recommendedName>
</protein>
<comment type="caution">
    <text evidence="6">The sequence shown here is derived from an EMBL/GenBank/DDBJ whole genome shotgun (WGS) entry which is preliminary data.</text>
</comment>
<feature type="transmembrane region" description="Helical" evidence="5">
    <location>
        <begin position="158"/>
        <end position="182"/>
    </location>
</feature>
<dbReference type="VEuPathDB" id="FungiDB:ATCC64974_59440"/>
<feature type="transmembrane region" description="Helical" evidence="5">
    <location>
        <begin position="76"/>
        <end position="107"/>
    </location>
</feature>
<evidence type="ECO:0000256" key="4">
    <source>
        <dbReference type="ARBA" id="ARBA00023136"/>
    </source>
</evidence>
<dbReference type="VEuPathDB" id="FungiDB:An02g00530"/>
<evidence type="ECO:0000256" key="1">
    <source>
        <dbReference type="ARBA" id="ARBA00004141"/>
    </source>
</evidence>
<dbReference type="Pfam" id="PF04479">
    <property type="entry name" value="RTA1"/>
    <property type="match status" value="1"/>
</dbReference>
<feature type="transmembrane region" description="Helical" evidence="5">
    <location>
        <begin position="255"/>
        <end position="275"/>
    </location>
</feature>
<accession>A0A505ID75</accession>
<dbReference type="AlphaFoldDB" id="A0A505ID75"/>
<reference evidence="7" key="1">
    <citation type="submission" date="2018-10" db="EMBL/GenBank/DDBJ databases">
        <title>FDA dAtabase for Regulatory Grade micrObial Sequences (FDA-ARGOS): Supporting development and validation of Infectious Disease Dx tests.</title>
        <authorList>
            <person name="Kerrigan L."/>
            <person name="Tallon L."/>
            <person name="Sadzewicz L."/>
            <person name="Sengamalay N."/>
            <person name="Ott S."/>
            <person name="Godinez A."/>
            <person name="Nagaraj S."/>
            <person name="Vavikolanu K."/>
            <person name="Nadendla S."/>
            <person name="George J."/>
            <person name="Sichtig H."/>
        </authorList>
    </citation>
    <scope>NUCLEOTIDE SEQUENCE [LARGE SCALE GENOMIC DNA]</scope>
    <source>
        <strain evidence="7">FDAARGOS_311</strain>
    </source>
</reference>
<organism evidence="6 7">
    <name type="scientific">Aspergillus niger</name>
    <dbReference type="NCBI Taxonomy" id="5061"/>
    <lineage>
        <taxon>Eukaryota</taxon>
        <taxon>Fungi</taxon>
        <taxon>Dikarya</taxon>
        <taxon>Ascomycota</taxon>
        <taxon>Pezizomycotina</taxon>
        <taxon>Eurotiomycetes</taxon>
        <taxon>Eurotiomycetidae</taxon>
        <taxon>Eurotiales</taxon>
        <taxon>Aspergillaceae</taxon>
        <taxon>Aspergillus</taxon>
        <taxon>Aspergillus subgen. Circumdati</taxon>
    </lineage>
</organism>
<evidence type="ECO:0000256" key="3">
    <source>
        <dbReference type="ARBA" id="ARBA00022989"/>
    </source>
</evidence>